<dbReference type="InterPro" id="IPR039537">
    <property type="entry name" value="Retrotran_Ty1/copia-like"/>
</dbReference>
<dbReference type="PANTHER" id="PTHR42648:SF28">
    <property type="entry name" value="TRANSPOSON-ENCODED PROTEIN WITH RIBONUCLEASE H-LIKE AND RETROVIRUS ZINC FINGER-LIKE DOMAINS"/>
    <property type="match status" value="1"/>
</dbReference>
<proteinExistence type="predicted"/>
<dbReference type="AlphaFoldDB" id="A0AAV0U7S6"/>
<gene>
    <name evidence="2" type="ORF">PFR002_LOCUS7067</name>
</gene>
<feature type="compositionally biased region" description="Basic and acidic residues" evidence="1">
    <location>
        <begin position="276"/>
        <end position="287"/>
    </location>
</feature>
<dbReference type="SUPFAM" id="SSF53098">
    <property type="entry name" value="Ribonuclease H-like"/>
    <property type="match status" value="1"/>
</dbReference>
<feature type="region of interest" description="Disordered" evidence="1">
    <location>
        <begin position="260"/>
        <end position="344"/>
    </location>
</feature>
<name>A0AAV0U7S6_9STRA</name>
<evidence type="ECO:0000256" key="1">
    <source>
        <dbReference type="SAM" id="MobiDB-lite"/>
    </source>
</evidence>
<evidence type="ECO:0000313" key="3">
    <source>
        <dbReference type="Proteomes" id="UP001159659"/>
    </source>
</evidence>
<feature type="compositionally biased region" description="Basic residues" evidence="1">
    <location>
        <begin position="308"/>
        <end position="319"/>
    </location>
</feature>
<dbReference type="GO" id="GO:0003676">
    <property type="term" value="F:nucleic acid binding"/>
    <property type="evidence" value="ECO:0007669"/>
    <property type="project" value="InterPro"/>
</dbReference>
<dbReference type="Proteomes" id="UP001159659">
    <property type="component" value="Unassembled WGS sequence"/>
</dbReference>
<dbReference type="Gene3D" id="3.30.420.10">
    <property type="entry name" value="Ribonuclease H-like superfamily/Ribonuclease H"/>
    <property type="match status" value="1"/>
</dbReference>
<dbReference type="InterPro" id="IPR036397">
    <property type="entry name" value="RNaseH_sf"/>
</dbReference>
<sequence length="414" mass="46437">MGVKSYGDRMDTSRLTLRCAIVFWSSKLSARSTAVVIHAALEEEATADVSPDVQKATLVNFHQMFGHFSYDTIERIAKNPGSEIRITDQRRLTCITCAQNKQTKNSQIKKDTGVHSPIDRVRGVIWQTGVARQVSEARIQASNGKAESMHRTVLNMTRAMIFASGLLLTFWGDAAEYATYNLNRSPTSANPKRASFIEVLTKRAPDLRKIVIFGSHVRCTAIHGRIRSPIALKSAPSLVKATRRKGSVFTCARTTLLSSHNMSRTSRHFQQRRTQLQRELESDDRADANTSSDAQEPAHAMQREHKAYSKKPRKTHKWTRQPIATRAASKKSSTSQDEAARSTDVVSHVFEPDLKNHREAIKSTKCLNWKEAMEEKLAALEANDVCAVVRRPSGSNVLHSRWVFKTKKTEVINA</sequence>
<dbReference type="PANTHER" id="PTHR42648">
    <property type="entry name" value="TRANSPOSASE, PUTATIVE-RELATED"/>
    <property type="match status" value="1"/>
</dbReference>
<organism evidence="2 3">
    <name type="scientific">Peronospora farinosa</name>
    <dbReference type="NCBI Taxonomy" id="134698"/>
    <lineage>
        <taxon>Eukaryota</taxon>
        <taxon>Sar</taxon>
        <taxon>Stramenopiles</taxon>
        <taxon>Oomycota</taxon>
        <taxon>Peronosporomycetes</taxon>
        <taxon>Peronosporales</taxon>
        <taxon>Peronosporaceae</taxon>
        <taxon>Peronospora</taxon>
    </lineage>
</organism>
<comment type="caution">
    <text evidence="2">The sequence shown here is derived from an EMBL/GenBank/DDBJ whole genome shotgun (WGS) entry which is preliminary data.</text>
</comment>
<evidence type="ECO:0000313" key="2">
    <source>
        <dbReference type="EMBL" id="CAI5733036.1"/>
    </source>
</evidence>
<evidence type="ECO:0008006" key="4">
    <source>
        <dbReference type="Google" id="ProtNLM"/>
    </source>
</evidence>
<protein>
    <recommendedName>
        <fullName evidence="4">Integrase catalytic domain-containing protein</fullName>
    </recommendedName>
</protein>
<dbReference type="EMBL" id="CANTFK010000901">
    <property type="protein sequence ID" value="CAI5733036.1"/>
    <property type="molecule type" value="Genomic_DNA"/>
</dbReference>
<accession>A0AAV0U7S6</accession>
<feature type="compositionally biased region" description="Low complexity" evidence="1">
    <location>
        <begin position="324"/>
        <end position="335"/>
    </location>
</feature>
<reference evidence="2" key="1">
    <citation type="submission" date="2022-12" db="EMBL/GenBank/DDBJ databases">
        <authorList>
            <person name="Webb A."/>
        </authorList>
    </citation>
    <scope>NUCLEOTIDE SEQUENCE</scope>
    <source>
        <strain evidence="2">Pf2</strain>
    </source>
</reference>
<dbReference type="InterPro" id="IPR012337">
    <property type="entry name" value="RNaseH-like_sf"/>
</dbReference>